<name>A0A485LHI3_9STRA</name>
<dbReference type="Gene3D" id="1.10.4080.10">
    <property type="entry name" value="ADP-ribosylation/Crystallin J1"/>
    <property type="match status" value="1"/>
</dbReference>
<reference evidence="1" key="2">
    <citation type="submission" date="2019-06" db="EMBL/GenBank/DDBJ databases">
        <title>Genomics analysis of Aphanomyces spp. identifies a new class of oomycete effector associated with host adaptation.</title>
        <authorList>
            <person name="Gaulin E."/>
        </authorList>
    </citation>
    <scope>NUCLEOTIDE SEQUENCE</scope>
    <source>
        <strain evidence="1">CBS 578.67</strain>
    </source>
</reference>
<dbReference type="Proteomes" id="UP000332933">
    <property type="component" value="Unassembled WGS sequence"/>
</dbReference>
<dbReference type="InterPro" id="IPR005502">
    <property type="entry name" value="Ribosyl_crysJ1"/>
</dbReference>
<evidence type="ECO:0000313" key="2">
    <source>
        <dbReference type="EMBL" id="VFT97837.1"/>
    </source>
</evidence>
<dbReference type="Pfam" id="PF03747">
    <property type="entry name" value="ADP_ribosyl_GH"/>
    <property type="match status" value="1"/>
</dbReference>
<dbReference type="OrthoDB" id="524326at2759"/>
<evidence type="ECO:0000313" key="1">
    <source>
        <dbReference type="EMBL" id="KAF0687082.1"/>
    </source>
</evidence>
<dbReference type="AlphaFoldDB" id="A0A485LHI3"/>
<organism evidence="2 3">
    <name type="scientific">Aphanomyces stellatus</name>
    <dbReference type="NCBI Taxonomy" id="120398"/>
    <lineage>
        <taxon>Eukaryota</taxon>
        <taxon>Sar</taxon>
        <taxon>Stramenopiles</taxon>
        <taxon>Oomycota</taxon>
        <taxon>Saprolegniomycetes</taxon>
        <taxon>Saprolegniales</taxon>
        <taxon>Verrucalvaceae</taxon>
        <taxon>Aphanomyces</taxon>
    </lineage>
</organism>
<evidence type="ECO:0000313" key="3">
    <source>
        <dbReference type="Proteomes" id="UP000332933"/>
    </source>
</evidence>
<dbReference type="InterPro" id="IPR036705">
    <property type="entry name" value="Ribosyl_crysJ1_sf"/>
</dbReference>
<dbReference type="SUPFAM" id="SSF101478">
    <property type="entry name" value="ADP-ribosylglycohydrolase"/>
    <property type="match status" value="2"/>
</dbReference>
<dbReference type="EMBL" id="CAADRA010006984">
    <property type="protein sequence ID" value="VFT97837.1"/>
    <property type="molecule type" value="Genomic_DNA"/>
</dbReference>
<reference evidence="2 3" key="1">
    <citation type="submission" date="2019-03" db="EMBL/GenBank/DDBJ databases">
        <authorList>
            <person name="Gaulin E."/>
            <person name="Dumas B."/>
        </authorList>
    </citation>
    <scope>NUCLEOTIDE SEQUENCE [LARGE SCALE GENOMIC DNA]</scope>
    <source>
        <strain evidence="2">CBS 568.67</strain>
    </source>
</reference>
<sequence length="364" mass="38377">MKLSARIEGAFYGLYIGDAVAMPVHWMYNLQQLKADYGVISGYVKPKDTFMGSIMNLSNTGGGGRGSDKGSIVGDVILHGKKKYWVRGGNVHYHLGLQAGAVLCLSLYFVSFCSGENTLEAQLARVLVRSITTARAFSAPAFQQAYIAFMTTPGSHNDTYASTCHRMFFANYVAGTPPAACPDNDGHNVDAIDLLTLTIPVVLRYVDAPPAVRNAHVRDVIATTRKAPTMAPYAEAYATLLAAVLHGMDLRAAIRAVAPDMDDATLTRRDPMVACYMDSSFPALLHFAYKYADDPAAAVLANANAGGENVARGAALGALLGAAHGTSGLPAWATDGLVAKDAIDAEIAAFLASYAADDGCAAAE</sequence>
<dbReference type="InterPro" id="IPR050792">
    <property type="entry name" value="ADP-ribosylglycohydrolase"/>
</dbReference>
<dbReference type="PANTHER" id="PTHR16222">
    <property type="entry name" value="ADP-RIBOSYLGLYCOHYDROLASE"/>
    <property type="match status" value="1"/>
</dbReference>
<proteinExistence type="predicted"/>
<keyword evidence="3" id="KW-1185">Reference proteome</keyword>
<dbReference type="EMBL" id="VJMH01006958">
    <property type="protein sequence ID" value="KAF0687082.1"/>
    <property type="molecule type" value="Genomic_DNA"/>
</dbReference>
<dbReference type="PANTHER" id="PTHR16222:SF34">
    <property type="entry name" value="ADP-RIBOSYLGLYCOHYDROLASE"/>
    <property type="match status" value="1"/>
</dbReference>
<protein>
    <submittedName>
        <fullName evidence="2">Aste57867_21163 protein</fullName>
    </submittedName>
</protein>
<accession>A0A485LHI3</accession>
<gene>
    <name evidence="2" type="primary">Aste57867_21163</name>
    <name evidence="1" type="ORF">As57867_021095</name>
    <name evidence="2" type="ORF">ASTE57867_21163</name>
</gene>